<feature type="signal peptide" evidence="1">
    <location>
        <begin position="1"/>
        <end position="18"/>
    </location>
</feature>
<proteinExistence type="predicted"/>
<reference evidence="2 3" key="1">
    <citation type="journal article" date="2018" name="New Phytol.">
        <title>Phylogenomics of Endogonaceae and evolution of mycorrhizas within Mucoromycota.</title>
        <authorList>
            <person name="Chang Y."/>
            <person name="Desiro A."/>
            <person name="Na H."/>
            <person name="Sandor L."/>
            <person name="Lipzen A."/>
            <person name="Clum A."/>
            <person name="Barry K."/>
            <person name="Grigoriev I.V."/>
            <person name="Martin F.M."/>
            <person name="Stajich J.E."/>
            <person name="Smith M.E."/>
            <person name="Bonito G."/>
            <person name="Spatafora J.W."/>
        </authorList>
    </citation>
    <scope>NUCLEOTIDE SEQUENCE [LARGE SCALE GENOMIC DNA]</scope>
    <source>
        <strain evidence="2 3">GMNB39</strain>
    </source>
</reference>
<accession>A0A433AIR8</accession>
<evidence type="ECO:0000313" key="3">
    <source>
        <dbReference type="Proteomes" id="UP000268093"/>
    </source>
</evidence>
<comment type="caution">
    <text evidence="2">The sequence shown here is derived from an EMBL/GenBank/DDBJ whole genome shotgun (WGS) entry which is preliminary data.</text>
</comment>
<dbReference type="Proteomes" id="UP000268093">
    <property type="component" value="Unassembled WGS sequence"/>
</dbReference>
<name>A0A433AIR8_9FUNG</name>
<gene>
    <name evidence="2" type="ORF">BC936DRAFT_140623</name>
</gene>
<feature type="chain" id="PRO_5019478633" description="CBM1 domain-containing protein" evidence="1">
    <location>
        <begin position="19"/>
        <end position="95"/>
    </location>
</feature>
<sequence>MLVILYLLCACLATLVRASPINEPDNNFEAADCGDFSTSCIGPGGFCGIATTGYCSPGFLRNYNLLQVSLLYFPDFALISVARLHLRKMRPLCYG</sequence>
<organism evidence="2 3">
    <name type="scientific">Jimgerdemannia flammicorona</name>
    <dbReference type="NCBI Taxonomy" id="994334"/>
    <lineage>
        <taxon>Eukaryota</taxon>
        <taxon>Fungi</taxon>
        <taxon>Fungi incertae sedis</taxon>
        <taxon>Mucoromycota</taxon>
        <taxon>Mucoromycotina</taxon>
        <taxon>Endogonomycetes</taxon>
        <taxon>Endogonales</taxon>
        <taxon>Endogonaceae</taxon>
        <taxon>Jimgerdemannia</taxon>
    </lineage>
</organism>
<evidence type="ECO:0000313" key="2">
    <source>
        <dbReference type="EMBL" id="RUP02575.1"/>
    </source>
</evidence>
<evidence type="ECO:0008006" key="4">
    <source>
        <dbReference type="Google" id="ProtNLM"/>
    </source>
</evidence>
<dbReference type="EMBL" id="RBNI01017462">
    <property type="protein sequence ID" value="RUP02575.1"/>
    <property type="molecule type" value="Genomic_DNA"/>
</dbReference>
<keyword evidence="1" id="KW-0732">Signal</keyword>
<keyword evidence="3" id="KW-1185">Reference proteome</keyword>
<protein>
    <recommendedName>
        <fullName evidence="4">CBM1 domain-containing protein</fullName>
    </recommendedName>
</protein>
<dbReference type="AlphaFoldDB" id="A0A433AIR8"/>
<evidence type="ECO:0000256" key="1">
    <source>
        <dbReference type="SAM" id="SignalP"/>
    </source>
</evidence>